<dbReference type="AlphaFoldDB" id="A0A067SXU6"/>
<feature type="domain" description="Oxidoreductase-like" evidence="1">
    <location>
        <begin position="1"/>
        <end position="26"/>
    </location>
</feature>
<reference evidence="3" key="1">
    <citation type="journal article" date="2014" name="Proc. Natl. Acad. Sci. U.S.A.">
        <title>Extensive sampling of basidiomycete genomes demonstrates inadequacy of the white-rot/brown-rot paradigm for wood decay fungi.</title>
        <authorList>
            <person name="Riley R."/>
            <person name="Salamov A.A."/>
            <person name="Brown D.W."/>
            <person name="Nagy L.G."/>
            <person name="Floudas D."/>
            <person name="Held B.W."/>
            <person name="Levasseur A."/>
            <person name="Lombard V."/>
            <person name="Morin E."/>
            <person name="Otillar R."/>
            <person name="Lindquist E.A."/>
            <person name="Sun H."/>
            <person name="LaButti K.M."/>
            <person name="Schmutz J."/>
            <person name="Jabbour D."/>
            <person name="Luo H."/>
            <person name="Baker S.E."/>
            <person name="Pisabarro A.G."/>
            <person name="Walton J.D."/>
            <person name="Blanchette R.A."/>
            <person name="Henrissat B."/>
            <person name="Martin F."/>
            <person name="Cullen D."/>
            <person name="Hibbett D.S."/>
            <person name="Grigoriev I.V."/>
        </authorList>
    </citation>
    <scope>NUCLEOTIDE SEQUENCE [LARGE SCALE GENOMIC DNA]</scope>
    <source>
        <strain evidence="3">CBS 339.88</strain>
    </source>
</reference>
<evidence type="ECO:0000313" key="3">
    <source>
        <dbReference type="Proteomes" id="UP000027222"/>
    </source>
</evidence>
<sequence length="107" mass="12364">MSGCAVCVYDLYEESLEAYQNALSSLRTSLTALNIPDYEWPLSVQQKRSKNSTGSRSESEMRKETVLSAFEEMERALALKEWEAFHRDRVSQCILYLYSFVIPILIK</sequence>
<dbReference type="EMBL" id="KL142388">
    <property type="protein sequence ID" value="KDR72489.1"/>
    <property type="molecule type" value="Genomic_DNA"/>
</dbReference>
<dbReference type="Pfam" id="PF09791">
    <property type="entry name" value="Oxidored-like"/>
    <property type="match status" value="1"/>
</dbReference>
<protein>
    <recommendedName>
        <fullName evidence="1">Oxidoreductase-like domain-containing protein</fullName>
    </recommendedName>
</protein>
<name>A0A067SXU6_GALM3</name>
<evidence type="ECO:0000259" key="1">
    <source>
        <dbReference type="Pfam" id="PF09791"/>
    </source>
</evidence>
<accession>A0A067SXU6</accession>
<dbReference type="STRING" id="685588.A0A067SXU6"/>
<keyword evidence="3" id="KW-1185">Reference proteome</keyword>
<dbReference type="OrthoDB" id="10064411at2759"/>
<proteinExistence type="predicted"/>
<evidence type="ECO:0000313" key="2">
    <source>
        <dbReference type="EMBL" id="KDR72489.1"/>
    </source>
</evidence>
<gene>
    <name evidence="2" type="ORF">GALMADRAFT_749745</name>
</gene>
<dbReference type="Proteomes" id="UP000027222">
    <property type="component" value="Unassembled WGS sequence"/>
</dbReference>
<dbReference type="InterPro" id="IPR019180">
    <property type="entry name" value="Oxidoreductase-like_N"/>
</dbReference>
<dbReference type="HOGENOM" id="CLU_2210248_0_0_1"/>
<organism evidence="2 3">
    <name type="scientific">Galerina marginata (strain CBS 339.88)</name>
    <dbReference type="NCBI Taxonomy" id="685588"/>
    <lineage>
        <taxon>Eukaryota</taxon>
        <taxon>Fungi</taxon>
        <taxon>Dikarya</taxon>
        <taxon>Basidiomycota</taxon>
        <taxon>Agaricomycotina</taxon>
        <taxon>Agaricomycetes</taxon>
        <taxon>Agaricomycetidae</taxon>
        <taxon>Agaricales</taxon>
        <taxon>Agaricineae</taxon>
        <taxon>Strophariaceae</taxon>
        <taxon>Galerina</taxon>
    </lineage>
</organism>